<reference evidence="12" key="1">
    <citation type="submission" date="2021-01" db="EMBL/GenBank/DDBJ databases">
        <title>Lacisediminihabitans sp. nov. strain G11-30, isolated from Antarctic Soil.</title>
        <authorList>
            <person name="Li J."/>
        </authorList>
    </citation>
    <scope>NUCLEOTIDE SEQUENCE</scope>
    <source>
        <strain evidence="12">G11-30</strain>
    </source>
</reference>
<keyword evidence="13" id="KW-1185">Reference proteome</keyword>
<dbReference type="PANTHER" id="PTHR11562:SF17">
    <property type="entry name" value="RE54080P-RELATED"/>
    <property type="match status" value="1"/>
</dbReference>
<feature type="transmembrane region" description="Helical" evidence="9">
    <location>
        <begin position="216"/>
        <end position="234"/>
    </location>
</feature>
<dbReference type="SUPFAM" id="SSF160240">
    <property type="entry name" value="Cation efflux protein cytoplasmic domain-like"/>
    <property type="match status" value="1"/>
</dbReference>
<keyword evidence="3" id="KW-0813">Transport</keyword>
<dbReference type="SUPFAM" id="SSF161111">
    <property type="entry name" value="Cation efflux protein transmembrane domain-like"/>
    <property type="match status" value="1"/>
</dbReference>
<dbReference type="GO" id="GO:0005886">
    <property type="term" value="C:plasma membrane"/>
    <property type="evidence" value="ECO:0007669"/>
    <property type="project" value="TreeGrafter"/>
</dbReference>
<evidence type="ECO:0000256" key="7">
    <source>
        <dbReference type="ARBA" id="ARBA00023136"/>
    </source>
</evidence>
<dbReference type="InterPro" id="IPR027470">
    <property type="entry name" value="Cation_efflux_CTD"/>
</dbReference>
<dbReference type="AlphaFoldDB" id="A0A934SN99"/>
<dbReference type="GO" id="GO:0005385">
    <property type="term" value="F:zinc ion transmembrane transporter activity"/>
    <property type="evidence" value="ECO:0007669"/>
    <property type="project" value="TreeGrafter"/>
</dbReference>
<keyword evidence="7 9" id="KW-0472">Membrane</keyword>
<feature type="compositionally biased region" description="Gly residues" evidence="8">
    <location>
        <begin position="13"/>
        <end position="33"/>
    </location>
</feature>
<name>A0A934SN99_9MICO</name>
<feature type="transmembrane region" description="Helical" evidence="9">
    <location>
        <begin position="82"/>
        <end position="104"/>
    </location>
</feature>
<dbReference type="RefSeq" id="WP_200554449.1">
    <property type="nucleotide sequence ID" value="NZ_JAEPES010000001.1"/>
</dbReference>
<dbReference type="InterPro" id="IPR050681">
    <property type="entry name" value="CDF/SLC30A"/>
</dbReference>
<dbReference type="InterPro" id="IPR036837">
    <property type="entry name" value="Cation_efflux_CTD_sf"/>
</dbReference>
<comment type="similarity">
    <text evidence="2">Belongs to the cation diffusion facilitator (CDF) transporter (TC 2.A.4) family. SLC30A subfamily.</text>
</comment>
<comment type="subcellular location">
    <subcellularLocation>
        <location evidence="1">Membrane</location>
        <topology evidence="1">Multi-pass membrane protein</topology>
    </subcellularLocation>
</comment>
<dbReference type="Pfam" id="PF01545">
    <property type="entry name" value="Cation_efflux"/>
    <property type="match status" value="1"/>
</dbReference>
<dbReference type="InterPro" id="IPR027469">
    <property type="entry name" value="Cation_efflux_TMD_sf"/>
</dbReference>
<evidence type="ECO:0000256" key="9">
    <source>
        <dbReference type="SAM" id="Phobius"/>
    </source>
</evidence>
<keyword evidence="5 9" id="KW-1133">Transmembrane helix</keyword>
<evidence type="ECO:0000259" key="11">
    <source>
        <dbReference type="Pfam" id="PF16916"/>
    </source>
</evidence>
<accession>A0A934SN99</accession>
<feature type="compositionally biased region" description="Low complexity" evidence="8">
    <location>
        <begin position="1"/>
        <end position="10"/>
    </location>
</feature>
<evidence type="ECO:0000313" key="12">
    <source>
        <dbReference type="EMBL" id="MBK4346088.1"/>
    </source>
</evidence>
<feature type="domain" description="Cation efflux protein transmembrane" evidence="10">
    <location>
        <begin position="51"/>
        <end position="241"/>
    </location>
</feature>
<evidence type="ECO:0000256" key="5">
    <source>
        <dbReference type="ARBA" id="ARBA00022989"/>
    </source>
</evidence>
<comment type="caution">
    <text evidence="12">The sequence shown here is derived from an EMBL/GenBank/DDBJ whole genome shotgun (WGS) entry which is preliminary data.</text>
</comment>
<evidence type="ECO:0000256" key="6">
    <source>
        <dbReference type="ARBA" id="ARBA00023065"/>
    </source>
</evidence>
<dbReference type="Proteomes" id="UP000636458">
    <property type="component" value="Unassembled WGS sequence"/>
</dbReference>
<feature type="transmembrane region" description="Helical" evidence="9">
    <location>
        <begin position="49"/>
        <end position="70"/>
    </location>
</feature>
<dbReference type="Gene3D" id="1.20.1510.10">
    <property type="entry name" value="Cation efflux protein transmembrane domain"/>
    <property type="match status" value="1"/>
</dbReference>
<proteinExistence type="inferred from homology"/>
<organism evidence="12 13">
    <name type="scientific">Lacisediminihabitans changchengi</name>
    <dbReference type="NCBI Taxonomy" id="2787634"/>
    <lineage>
        <taxon>Bacteria</taxon>
        <taxon>Bacillati</taxon>
        <taxon>Actinomycetota</taxon>
        <taxon>Actinomycetes</taxon>
        <taxon>Micrococcales</taxon>
        <taxon>Microbacteriaceae</taxon>
        <taxon>Lacisediminihabitans</taxon>
    </lineage>
</organism>
<sequence length="336" mass="34963">MNDSGEASHAGHSHGGVTHGDATHGGSGHGGSGHSHAGHSHGSANRSRLSIAIAIVAVVLVIEVIGGLLSGSLSLFADAGHMLSDLTGLIVALVATIIAARPATDSQTFGHRRSEVFAAFINAAILLVVVAFVAVEAVQRLIDPGTQDVQASLMLIVGAIGAIANTAALLVLRGGSKTSINMRGAYLEVLGDLIGSGAVIVAGIVILFTGFERADAIASLAIASLIFPRALSLLRDVVRVLSQGTPRGTDVALIRIHVLDKPGVVSIHDVHVWSITPGSNVFSAHVVCEPRVFTEGRTDQLLDSLTECLSRHFDVEHSTFQLEPAEHADHEVEQHR</sequence>
<evidence type="ECO:0000256" key="3">
    <source>
        <dbReference type="ARBA" id="ARBA00022448"/>
    </source>
</evidence>
<dbReference type="NCBIfam" id="TIGR01297">
    <property type="entry name" value="CDF"/>
    <property type="match status" value="1"/>
</dbReference>
<evidence type="ECO:0000313" key="13">
    <source>
        <dbReference type="Proteomes" id="UP000636458"/>
    </source>
</evidence>
<dbReference type="EMBL" id="JAEPES010000001">
    <property type="protein sequence ID" value="MBK4346088.1"/>
    <property type="molecule type" value="Genomic_DNA"/>
</dbReference>
<dbReference type="PANTHER" id="PTHR11562">
    <property type="entry name" value="CATION EFFLUX PROTEIN/ ZINC TRANSPORTER"/>
    <property type="match status" value="1"/>
</dbReference>
<dbReference type="InterPro" id="IPR058533">
    <property type="entry name" value="Cation_efflux_TM"/>
</dbReference>
<dbReference type="InterPro" id="IPR002524">
    <property type="entry name" value="Cation_efflux"/>
</dbReference>
<keyword evidence="6" id="KW-0406">Ion transport</keyword>
<evidence type="ECO:0000259" key="10">
    <source>
        <dbReference type="Pfam" id="PF01545"/>
    </source>
</evidence>
<feature type="transmembrane region" description="Helical" evidence="9">
    <location>
        <begin position="116"/>
        <end position="139"/>
    </location>
</feature>
<evidence type="ECO:0000256" key="2">
    <source>
        <dbReference type="ARBA" id="ARBA00008873"/>
    </source>
</evidence>
<feature type="region of interest" description="Disordered" evidence="8">
    <location>
        <begin position="1"/>
        <end position="43"/>
    </location>
</feature>
<gene>
    <name evidence="12" type="ORF">IV501_00440</name>
</gene>
<feature type="domain" description="Cation efflux protein cytoplasmic" evidence="11">
    <location>
        <begin position="247"/>
        <end position="324"/>
    </location>
</feature>
<dbReference type="Pfam" id="PF16916">
    <property type="entry name" value="ZT_dimer"/>
    <property type="match status" value="1"/>
</dbReference>
<feature type="transmembrane region" description="Helical" evidence="9">
    <location>
        <begin position="151"/>
        <end position="172"/>
    </location>
</feature>
<feature type="transmembrane region" description="Helical" evidence="9">
    <location>
        <begin position="184"/>
        <end position="210"/>
    </location>
</feature>
<evidence type="ECO:0000256" key="1">
    <source>
        <dbReference type="ARBA" id="ARBA00004141"/>
    </source>
</evidence>
<evidence type="ECO:0000256" key="8">
    <source>
        <dbReference type="SAM" id="MobiDB-lite"/>
    </source>
</evidence>
<protein>
    <submittedName>
        <fullName evidence="12">Cation transporter</fullName>
    </submittedName>
</protein>
<evidence type="ECO:0000256" key="4">
    <source>
        <dbReference type="ARBA" id="ARBA00022692"/>
    </source>
</evidence>
<keyword evidence="4 9" id="KW-0812">Transmembrane</keyword>